<reference evidence="3" key="2">
    <citation type="submission" date="2009-11" db="EMBL/GenBank/DDBJ databases">
        <title>The Genome Sequence of Allomyces macrogynus strain ATCC 38327.</title>
        <authorList>
            <consortium name="The Broad Institute Genome Sequencing Platform"/>
            <person name="Russ C."/>
            <person name="Cuomo C."/>
            <person name="Shea T."/>
            <person name="Young S.K."/>
            <person name="Zeng Q."/>
            <person name="Koehrsen M."/>
            <person name="Haas B."/>
            <person name="Borodovsky M."/>
            <person name="Guigo R."/>
            <person name="Alvarado L."/>
            <person name="Berlin A."/>
            <person name="Borenstein D."/>
            <person name="Chen Z."/>
            <person name="Engels R."/>
            <person name="Freedman E."/>
            <person name="Gellesch M."/>
            <person name="Goldberg J."/>
            <person name="Griggs A."/>
            <person name="Gujja S."/>
            <person name="Heiman D."/>
            <person name="Hepburn T."/>
            <person name="Howarth C."/>
            <person name="Jen D."/>
            <person name="Larson L."/>
            <person name="Lewis B."/>
            <person name="Mehta T."/>
            <person name="Park D."/>
            <person name="Pearson M."/>
            <person name="Roberts A."/>
            <person name="Saif S."/>
            <person name="Shenoy N."/>
            <person name="Sisk P."/>
            <person name="Stolte C."/>
            <person name="Sykes S."/>
            <person name="Walk T."/>
            <person name="White J."/>
            <person name="Yandava C."/>
            <person name="Burger G."/>
            <person name="Gray M.W."/>
            <person name="Holland P.W.H."/>
            <person name="King N."/>
            <person name="Lang F.B.F."/>
            <person name="Roger A.J."/>
            <person name="Ruiz-Trillo I."/>
            <person name="Lander E."/>
            <person name="Nusbaum C."/>
        </authorList>
    </citation>
    <scope>NUCLEOTIDE SEQUENCE [LARGE SCALE GENOMIC DNA]</scope>
    <source>
        <strain evidence="3">ATCC 38327</strain>
    </source>
</reference>
<accession>A0A0L0T9S6</accession>
<gene>
    <name evidence="2" type="ORF">AMAG_20372</name>
</gene>
<dbReference type="EMBL" id="GG745372">
    <property type="protein sequence ID" value="KNE71492.1"/>
    <property type="molecule type" value="Genomic_DNA"/>
</dbReference>
<evidence type="ECO:0000313" key="2">
    <source>
        <dbReference type="EMBL" id="KNE71492.1"/>
    </source>
</evidence>
<evidence type="ECO:0000256" key="1">
    <source>
        <dbReference type="SAM" id="MobiDB-lite"/>
    </source>
</evidence>
<dbReference type="Proteomes" id="UP000054350">
    <property type="component" value="Unassembled WGS sequence"/>
</dbReference>
<feature type="region of interest" description="Disordered" evidence="1">
    <location>
        <begin position="94"/>
        <end position="131"/>
    </location>
</feature>
<proteinExistence type="predicted"/>
<evidence type="ECO:0000313" key="3">
    <source>
        <dbReference type="Proteomes" id="UP000054350"/>
    </source>
</evidence>
<feature type="region of interest" description="Disordered" evidence="1">
    <location>
        <begin position="1"/>
        <end position="36"/>
    </location>
</feature>
<organism evidence="2 3">
    <name type="scientific">Allomyces macrogynus (strain ATCC 38327)</name>
    <name type="common">Allomyces javanicus var. macrogynus</name>
    <dbReference type="NCBI Taxonomy" id="578462"/>
    <lineage>
        <taxon>Eukaryota</taxon>
        <taxon>Fungi</taxon>
        <taxon>Fungi incertae sedis</taxon>
        <taxon>Blastocladiomycota</taxon>
        <taxon>Blastocladiomycetes</taxon>
        <taxon>Blastocladiales</taxon>
        <taxon>Blastocladiaceae</taxon>
        <taxon>Allomyces</taxon>
    </lineage>
</organism>
<keyword evidence="3" id="KW-1185">Reference proteome</keyword>
<name>A0A0L0T9S6_ALLM3</name>
<dbReference type="VEuPathDB" id="FungiDB:AMAG_20372"/>
<dbReference type="AlphaFoldDB" id="A0A0L0T9S6"/>
<reference evidence="2 3" key="1">
    <citation type="submission" date="2009-11" db="EMBL/GenBank/DDBJ databases">
        <title>Annotation of Allomyces macrogynus ATCC 38327.</title>
        <authorList>
            <consortium name="The Broad Institute Genome Sequencing Platform"/>
            <person name="Russ C."/>
            <person name="Cuomo C."/>
            <person name="Burger G."/>
            <person name="Gray M.W."/>
            <person name="Holland P.W.H."/>
            <person name="King N."/>
            <person name="Lang F.B.F."/>
            <person name="Roger A.J."/>
            <person name="Ruiz-Trillo I."/>
            <person name="Young S.K."/>
            <person name="Zeng Q."/>
            <person name="Gargeya S."/>
            <person name="Fitzgerald M."/>
            <person name="Haas B."/>
            <person name="Abouelleil A."/>
            <person name="Alvarado L."/>
            <person name="Arachchi H.M."/>
            <person name="Berlin A."/>
            <person name="Chapman S.B."/>
            <person name="Gearin G."/>
            <person name="Goldberg J."/>
            <person name="Griggs A."/>
            <person name="Gujja S."/>
            <person name="Hansen M."/>
            <person name="Heiman D."/>
            <person name="Howarth C."/>
            <person name="Larimer J."/>
            <person name="Lui A."/>
            <person name="MacDonald P.J.P."/>
            <person name="McCowen C."/>
            <person name="Montmayeur A."/>
            <person name="Murphy C."/>
            <person name="Neiman D."/>
            <person name="Pearson M."/>
            <person name="Priest M."/>
            <person name="Roberts A."/>
            <person name="Saif S."/>
            <person name="Shea T."/>
            <person name="Sisk P."/>
            <person name="Stolte C."/>
            <person name="Sykes S."/>
            <person name="Wortman J."/>
            <person name="Nusbaum C."/>
            <person name="Birren B."/>
        </authorList>
    </citation>
    <scope>NUCLEOTIDE SEQUENCE [LARGE SCALE GENOMIC DNA]</scope>
    <source>
        <strain evidence="2 3">ATCC 38327</strain>
    </source>
</reference>
<protein>
    <submittedName>
        <fullName evidence="2">Uncharacterized protein</fullName>
    </submittedName>
</protein>
<sequence>MTRAHLVSPHHLAFPGTTSADRPSTADHDGGTAKKRKTRLACSYCKRILVSLAELAHHEIHAVLAAPFRVADTNLIFEENGVVPVIGLRGRLGMQMPMSPAPSASSSSRGTGRNSGSGRGDSPTPAAPPQVEITMGPVASKYQMGASSSTHVWLTPVQYYQHATVGDRDHTDARSPGIMLQHTVCEVCYQEILKLFLPMYAL</sequence>
<feature type="compositionally biased region" description="Low complexity" evidence="1">
    <location>
        <begin position="101"/>
        <end position="112"/>
    </location>
</feature>